<organism evidence="2 3">
    <name type="scientific">Peloplasma aerotolerans</name>
    <dbReference type="NCBI Taxonomy" id="3044389"/>
    <lineage>
        <taxon>Bacteria</taxon>
        <taxon>Bacillati</taxon>
        <taxon>Mycoplasmatota</taxon>
        <taxon>Mollicutes</taxon>
        <taxon>Acholeplasmatales</taxon>
        <taxon>Acholeplasmataceae</taxon>
        <taxon>Peloplasma</taxon>
    </lineage>
</organism>
<evidence type="ECO:0000313" key="3">
    <source>
        <dbReference type="Proteomes" id="UP001431532"/>
    </source>
</evidence>
<dbReference type="InterPro" id="IPR050361">
    <property type="entry name" value="MPP/UQCRC_Complex"/>
</dbReference>
<dbReference type="EMBL" id="JASCXW010000001">
    <property type="protein sequence ID" value="MDI6452063.1"/>
    <property type="molecule type" value="Genomic_DNA"/>
</dbReference>
<dbReference type="GO" id="GO:0046872">
    <property type="term" value="F:metal ion binding"/>
    <property type="evidence" value="ECO:0007669"/>
    <property type="project" value="InterPro"/>
</dbReference>
<dbReference type="PANTHER" id="PTHR11851">
    <property type="entry name" value="METALLOPROTEASE"/>
    <property type="match status" value="1"/>
</dbReference>
<reference evidence="2" key="1">
    <citation type="submission" date="2023-05" db="EMBL/GenBank/DDBJ databases">
        <title>Mariniplasma microaerophilum sp. nov., a novel anaerobic mollicute isolated from terrestrial mud volcano, Taman Peninsula, Russia.</title>
        <authorList>
            <person name="Khomyakova M.A."/>
            <person name="Merkel A.Y."/>
            <person name="Slobodkin A.I."/>
        </authorList>
    </citation>
    <scope>NUCLEOTIDE SEQUENCE</scope>
    <source>
        <strain evidence="2">M4Ah</strain>
    </source>
</reference>
<dbReference type="PANTHER" id="PTHR11851:SF186">
    <property type="entry name" value="INACTIVE METALLOPROTEASE YMFF-RELATED"/>
    <property type="match status" value="1"/>
</dbReference>
<feature type="domain" description="Peptidase M16 C-terminal" evidence="1">
    <location>
        <begin position="163"/>
        <end position="334"/>
    </location>
</feature>
<dbReference type="RefSeq" id="WP_282838459.1">
    <property type="nucleotide sequence ID" value="NZ_JASCXW010000001.1"/>
</dbReference>
<dbReference type="AlphaFoldDB" id="A0AAW6U256"/>
<dbReference type="SUPFAM" id="SSF63411">
    <property type="entry name" value="LuxS/MPP-like metallohydrolase"/>
    <property type="match status" value="2"/>
</dbReference>
<dbReference type="Pfam" id="PF05193">
    <property type="entry name" value="Peptidase_M16_C"/>
    <property type="match status" value="1"/>
</dbReference>
<gene>
    <name evidence="2" type="ORF">QJ521_00675</name>
</gene>
<sequence>MISIQKDFKTIQLAVYFTDIDDEDTRVYRFLLPKLLISHTNKLINRQMMSEKLEDLYGAYFNVSAEHMANLNVISLVMTFVDPKIVNDSQLLDEALSLFNDVLFEHEFFSPEIFEEEKRMLIEQWETLKDRKRHYANTRFFEIFFGDDLYGYPMSGKLKDIKKITVDQLFEYYQKVFLNNMKKVIVNGHLENNDMAKINNVLVKDMHKDIPFVTKFRKSRDVKIVKEKTNMKQAIIKIGYHFPIFRNDDLYHASVLLETILGGYPDSRLFKEIRERLRLCYDISTNYDYYKGVLMISSGVASEKNEIAVEEIKKQVNLMILHGITEVELVQAKAYFIHQVKSSLDNQSVLTKRTFIKDLLDDHETIEDKIISISKVSSKDVETALSQLTLDTIYVLHGGVKND</sequence>
<dbReference type="NCBIfam" id="NF047422">
    <property type="entry name" value="YfmF_fam"/>
    <property type="match status" value="1"/>
</dbReference>
<accession>A0AAW6U256</accession>
<evidence type="ECO:0000259" key="1">
    <source>
        <dbReference type="Pfam" id="PF05193"/>
    </source>
</evidence>
<proteinExistence type="predicted"/>
<dbReference type="InterPro" id="IPR011249">
    <property type="entry name" value="Metalloenz_LuxS/M16"/>
</dbReference>
<dbReference type="Proteomes" id="UP001431532">
    <property type="component" value="Unassembled WGS sequence"/>
</dbReference>
<comment type="caution">
    <text evidence="2">The sequence shown here is derived from an EMBL/GenBank/DDBJ whole genome shotgun (WGS) entry which is preliminary data.</text>
</comment>
<keyword evidence="3" id="KW-1185">Reference proteome</keyword>
<dbReference type="InterPro" id="IPR007863">
    <property type="entry name" value="Peptidase_M16_C"/>
</dbReference>
<dbReference type="Gene3D" id="3.30.830.10">
    <property type="entry name" value="Metalloenzyme, LuxS/M16 peptidase-like"/>
    <property type="match status" value="2"/>
</dbReference>
<protein>
    <submittedName>
        <fullName evidence="2">Pitrilysin family protein</fullName>
    </submittedName>
</protein>
<name>A0AAW6U256_9MOLU</name>
<evidence type="ECO:0000313" key="2">
    <source>
        <dbReference type="EMBL" id="MDI6452063.1"/>
    </source>
</evidence>